<dbReference type="PANTHER" id="PTHR36838:SF4">
    <property type="entry name" value="AUXIN EFFLUX CARRIER FAMILY PROTEIN"/>
    <property type="match status" value="1"/>
</dbReference>
<dbReference type="EMBL" id="FOHZ01000001">
    <property type="protein sequence ID" value="SES65427.1"/>
    <property type="molecule type" value="Genomic_DNA"/>
</dbReference>
<dbReference type="InterPro" id="IPR004776">
    <property type="entry name" value="Mem_transp_PIN-like"/>
</dbReference>
<keyword evidence="10" id="KW-1185">Reference proteome</keyword>
<dbReference type="GO" id="GO:0005886">
    <property type="term" value="C:plasma membrane"/>
    <property type="evidence" value="ECO:0007669"/>
    <property type="project" value="UniProtKB-SubCell"/>
</dbReference>
<dbReference type="InterPro" id="IPR038770">
    <property type="entry name" value="Na+/solute_symporter_sf"/>
</dbReference>
<evidence type="ECO:0000256" key="1">
    <source>
        <dbReference type="ARBA" id="ARBA00004651"/>
    </source>
</evidence>
<dbReference type="PANTHER" id="PTHR36838">
    <property type="entry name" value="AUXIN EFFLUX CARRIER FAMILY PROTEIN"/>
    <property type="match status" value="1"/>
</dbReference>
<name>A0A1H9Y915_9GAMM</name>
<feature type="transmembrane region" description="Helical" evidence="8">
    <location>
        <begin position="293"/>
        <end position="313"/>
    </location>
</feature>
<dbReference type="GO" id="GO:0055085">
    <property type="term" value="P:transmembrane transport"/>
    <property type="evidence" value="ECO:0007669"/>
    <property type="project" value="InterPro"/>
</dbReference>
<comment type="subcellular location">
    <subcellularLocation>
        <location evidence="1">Cell membrane</location>
        <topology evidence="1">Multi-pass membrane protein</topology>
    </subcellularLocation>
</comment>
<keyword evidence="7 8" id="KW-0472">Membrane</keyword>
<evidence type="ECO:0000256" key="6">
    <source>
        <dbReference type="ARBA" id="ARBA00022989"/>
    </source>
</evidence>
<sequence>MFSLYTVIEVFLQTLATTLPVFAMVFIGLGLRKLGWIDAAFVNTASALVFKATLPTLIFLSILRADLDTAFNPQLLGFFALATTGSFALVWTWALWRVPRADRGVYVQGAFRGNCGIVGLALAASLYGDYGLSAGGILLGLVIICYNILSVLVLLTYQSEQKLRWGKILGDIARNPLILSVLISIPFAWWEVSFPEWVMTSGDYFASLTLPLALLCIGATVSVSAIRKESGPAMGASMFKMVTLPALCTLAAWAAEFEGRELGLMFLYFASPTAAASFVMVKALGGNARMAANIVAITTLLASVTVTLGVFILQSAGLI</sequence>
<evidence type="ECO:0000313" key="10">
    <source>
        <dbReference type="Proteomes" id="UP000198762"/>
    </source>
</evidence>
<dbReference type="STRING" id="430453.SAMN04487962_10137"/>
<proteinExistence type="inferred from homology"/>
<feature type="transmembrane region" description="Helical" evidence="8">
    <location>
        <begin position="6"/>
        <end position="29"/>
    </location>
</feature>
<reference evidence="10" key="1">
    <citation type="submission" date="2016-10" db="EMBL/GenBank/DDBJ databases">
        <authorList>
            <person name="Varghese N."/>
            <person name="Submissions S."/>
        </authorList>
    </citation>
    <scope>NUCLEOTIDE SEQUENCE [LARGE SCALE GENOMIC DNA]</scope>
    <source>
        <strain evidence="10">CGMCC 1.6489</strain>
    </source>
</reference>
<keyword evidence="4" id="KW-1003">Cell membrane</keyword>
<feature type="transmembrane region" description="Helical" evidence="8">
    <location>
        <begin position="204"/>
        <end position="226"/>
    </location>
</feature>
<evidence type="ECO:0000313" key="9">
    <source>
        <dbReference type="EMBL" id="SES65427.1"/>
    </source>
</evidence>
<feature type="transmembrane region" description="Helical" evidence="8">
    <location>
        <begin position="110"/>
        <end position="128"/>
    </location>
</feature>
<accession>A0A1H9Y915</accession>
<protein>
    <recommendedName>
        <fullName evidence="11">Malate transporter</fullName>
    </recommendedName>
</protein>
<evidence type="ECO:0008006" key="11">
    <source>
        <dbReference type="Google" id="ProtNLM"/>
    </source>
</evidence>
<feature type="transmembrane region" description="Helical" evidence="8">
    <location>
        <begin position="41"/>
        <end position="63"/>
    </location>
</feature>
<dbReference type="Pfam" id="PF03547">
    <property type="entry name" value="Mem_trans"/>
    <property type="match status" value="2"/>
</dbReference>
<dbReference type="AlphaFoldDB" id="A0A1H9Y915"/>
<evidence type="ECO:0000256" key="3">
    <source>
        <dbReference type="ARBA" id="ARBA00022448"/>
    </source>
</evidence>
<feature type="transmembrane region" description="Helical" evidence="8">
    <location>
        <begin position="134"/>
        <end position="155"/>
    </location>
</feature>
<feature type="transmembrane region" description="Helical" evidence="8">
    <location>
        <begin position="262"/>
        <end position="281"/>
    </location>
</feature>
<feature type="transmembrane region" description="Helical" evidence="8">
    <location>
        <begin position="75"/>
        <end position="98"/>
    </location>
</feature>
<organism evidence="9 10">
    <name type="scientific">Marinobacter segnicrescens</name>
    <dbReference type="NCBI Taxonomy" id="430453"/>
    <lineage>
        <taxon>Bacteria</taxon>
        <taxon>Pseudomonadati</taxon>
        <taxon>Pseudomonadota</taxon>
        <taxon>Gammaproteobacteria</taxon>
        <taxon>Pseudomonadales</taxon>
        <taxon>Marinobacteraceae</taxon>
        <taxon>Marinobacter</taxon>
    </lineage>
</organism>
<feature type="transmembrane region" description="Helical" evidence="8">
    <location>
        <begin position="238"/>
        <end position="256"/>
    </location>
</feature>
<feature type="transmembrane region" description="Helical" evidence="8">
    <location>
        <begin position="176"/>
        <end position="192"/>
    </location>
</feature>
<keyword evidence="5 8" id="KW-0812">Transmembrane</keyword>
<evidence type="ECO:0000256" key="5">
    <source>
        <dbReference type="ARBA" id="ARBA00022692"/>
    </source>
</evidence>
<evidence type="ECO:0000256" key="8">
    <source>
        <dbReference type="SAM" id="Phobius"/>
    </source>
</evidence>
<dbReference type="Gene3D" id="1.20.1530.20">
    <property type="match status" value="1"/>
</dbReference>
<dbReference type="OrthoDB" id="9786439at2"/>
<evidence type="ECO:0000256" key="4">
    <source>
        <dbReference type="ARBA" id="ARBA00022475"/>
    </source>
</evidence>
<dbReference type="Proteomes" id="UP000198762">
    <property type="component" value="Unassembled WGS sequence"/>
</dbReference>
<evidence type="ECO:0000256" key="7">
    <source>
        <dbReference type="ARBA" id="ARBA00023136"/>
    </source>
</evidence>
<comment type="similarity">
    <text evidence="2">Belongs to the auxin efflux carrier (TC 2.A.69) family.</text>
</comment>
<keyword evidence="3" id="KW-0813">Transport</keyword>
<keyword evidence="6 8" id="KW-1133">Transmembrane helix</keyword>
<gene>
    <name evidence="9" type="ORF">SAMN04487962_10137</name>
</gene>
<evidence type="ECO:0000256" key="2">
    <source>
        <dbReference type="ARBA" id="ARBA00010145"/>
    </source>
</evidence>